<dbReference type="SMART" id="SM00862">
    <property type="entry name" value="Trans_reg_C"/>
    <property type="match status" value="1"/>
</dbReference>
<dbReference type="SUPFAM" id="SSF52172">
    <property type="entry name" value="CheY-like"/>
    <property type="match status" value="1"/>
</dbReference>
<evidence type="ECO:0000256" key="4">
    <source>
        <dbReference type="ARBA" id="ARBA00023125"/>
    </source>
</evidence>
<dbReference type="RefSeq" id="WP_206920865.1">
    <property type="nucleotide sequence ID" value="NZ_JAFLVV010000047.1"/>
</dbReference>
<dbReference type="Pfam" id="PF00486">
    <property type="entry name" value="Trans_reg_C"/>
    <property type="match status" value="1"/>
</dbReference>
<dbReference type="PANTHER" id="PTHR48111:SF52">
    <property type="entry name" value="TRANSCRIPTIONAL REGULATORY PROTEIN YVRH"/>
    <property type="match status" value="1"/>
</dbReference>
<dbReference type="Gene3D" id="6.10.250.690">
    <property type="match status" value="1"/>
</dbReference>
<keyword evidence="5" id="KW-0804">Transcription</keyword>
<accession>A0ABU3F1B5</accession>
<dbReference type="CDD" id="cd17574">
    <property type="entry name" value="REC_OmpR"/>
    <property type="match status" value="1"/>
</dbReference>
<feature type="modified residue" description="4-aspartylphosphate" evidence="6">
    <location>
        <position position="55"/>
    </location>
</feature>
<evidence type="ECO:0000256" key="5">
    <source>
        <dbReference type="ARBA" id="ARBA00023163"/>
    </source>
</evidence>
<dbReference type="Proteomes" id="UP001252875">
    <property type="component" value="Unassembled WGS sequence"/>
</dbReference>
<proteinExistence type="predicted"/>
<feature type="DNA-binding region" description="OmpR/PhoB-type" evidence="7">
    <location>
        <begin position="137"/>
        <end position="236"/>
    </location>
</feature>
<evidence type="ECO:0000313" key="10">
    <source>
        <dbReference type="EMBL" id="MDT2600707.1"/>
    </source>
</evidence>
<evidence type="ECO:0000313" key="11">
    <source>
        <dbReference type="Proteomes" id="UP001252875"/>
    </source>
</evidence>
<feature type="domain" description="Response regulatory" evidence="8">
    <location>
        <begin position="5"/>
        <end position="119"/>
    </location>
</feature>
<keyword evidence="1 6" id="KW-0597">Phosphoprotein</keyword>
<dbReference type="EMBL" id="JARPYI010000007">
    <property type="protein sequence ID" value="MDT2600707.1"/>
    <property type="molecule type" value="Genomic_DNA"/>
</dbReference>
<dbReference type="SMART" id="SM00448">
    <property type="entry name" value="REC"/>
    <property type="match status" value="1"/>
</dbReference>
<dbReference type="Gene3D" id="1.10.10.10">
    <property type="entry name" value="Winged helix-like DNA-binding domain superfamily/Winged helix DNA-binding domain"/>
    <property type="match status" value="1"/>
</dbReference>
<keyword evidence="2" id="KW-0902">Two-component regulatory system</keyword>
<dbReference type="SUPFAM" id="SSF46894">
    <property type="entry name" value="C-terminal effector domain of the bipartite response regulators"/>
    <property type="match status" value="1"/>
</dbReference>
<evidence type="ECO:0000256" key="3">
    <source>
        <dbReference type="ARBA" id="ARBA00023015"/>
    </source>
</evidence>
<dbReference type="PANTHER" id="PTHR48111">
    <property type="entry name" value="REGULATOR OF RPOS"/>
    <property type="match status" value="1"/>
</dbReference>
<dbReference type="InterPro" id="IPR016032">
    <property type="entry name" value="Sig_transdc_resp-reg_C-effctor"/>
</dbReference>
<keyword evidence="4 7" id="KW-0238">DNA-binding</keyword>
<evidence type="ECO:0000259" key="8">
    <source>
        <dbReference type="PROSITE" id="PS50110"/>
    </source>
</evidence>
<dbReference type="InterPro" id="IPR001867">
    <property type="entry name" value="OmpR/PhoB-type_DNA-bd"/>
</dbReference>
<evidence type="ECO:0000256" key="6">
    <source>
        <dbReference type="PROSITE-ProRule" id="PRU00169"/>
    </source>
</evidence>
<evidence type="ECO:0000259" key="9">
    <source>
        <dbReference type="PROSITE" id="PS51755"/>
    </source>
</evidence>
<gene>
    <name evidence="10" type="ORF">P7D85_13040</name>
</gene>
<dbReference type="InterPro" id="IPR011006">
    <property type="entry name" value="CheY-like_superfamily"/>
</dbReference>
<keyword evidence="11" id="KW-1185">Reference proteome</keyword>
<reference evidence="10 11" key="1">
    <citation type="submission" date="2023-03" db="EMBL/GenBank/DDBJ databases">
        <authorList>
            <person name="Shen W."/>
            <person name="Cai J."/>
        </authorList>
    </citation>
    <scope>NUCLEOTIDE SEQUENCE [LARGE SCALE GENOMIC DNA]</scope>
    <source>
        <strain evidence="10 11">D6-4</strain>
    </source>
</reference>
<dbReference type="PROSITE" id="PS50110">
    <property type="entry name" value="RESPONSE_REGULATORY"/>
    <property type="match status" value="1"/>
</dbReference>
<evidence type="ECO:0000256" key="7">
    <source>
        <dbReference type="PROSITE-ProRule" id="PRU01091"/>
    </source>
</evidence>
<name>A0ABU3F1B5_9ENTE</name>
<dbReference type="InterPro" id="IPR039420">
    <property type="entry name" value="WalR-like"/>
</dbReference>
<dbReference type="Gene3D" id="3.40.50.2300">
    <property type="match status" value="1"/>
</dbReference>
<feature type="domain" description="OmpR/PhoB-type" evidence="9">
    <location>
        <begin position="137"/>
        <end position="236"/>
    </location>
</feature>
<organism evidence="10 11">
    <name type="scientific">Enterococcus hulanensis</name>
    <dbReference type="NCBI Taxonomy" id="2559929"/>
    <lineage>
        <taxon>Bacteria</taxon>
        <taxon>Bacillati</taxon>
        <taxon>Bacillota</taxon>
        <taxon>Bacilli</taxon>
        <taxon>Lactobacillales</taxon>
        <taxon>Enterococcaceae</taxon>
        <taxon>Enterococcus</taxon>
    </lineage>
</organism>
<sequence>MNNENILLVDDEKGLLELLEITLRKEHFNHITCASTATEALEKIKNEDFDLLILDVNLPDFSGFDLCQEVRRHTLAPIIFLTARDSTFDKLSGLAIGGDDYITKPFEPLEVIARVKALLRRQGYSMKQTEIKEPAQADIYDYGRFVLNTQNGTLLIEGKPVECTAKEYDLLVFFCKHPNRVFAASQLYEAVWDSLGVGDDKAVTMQISRLRKKIGDDGQGTQMIQNLRGIGYKFVPPVKGE</sequence>
<evidence type="ECO:0000256" key="1">
    <source>
        <dbReference type="ARBA" id="ARBA00022553"/>
    </source>
</evidence>
<dbReference type="InterPro" id="IPR036388">
    <property type="entry name" value="WH-like_DNA-bd_sf"/>
</dbReference>
<protein>
    <submittedName>
        <fullName evidence="10">Response regulator transcription factor</fullName>
    </submittedName>
</protein>
<comment type="caution">
    <text evidence="10">The sequence shown here is derived from an EMBL/GenBank/DDBJ whole genome shotgun (WGS) entry which is preliminary data.</text>
</comment>
<dbReference type="Pfam" id="PF00072">
    <property type="entry name" value="Response_reg"/>
    <property type="match status" value="1"/>
</dbReference>
<evidence type="ECO:0000256" key="2">
    <source>
        <dbReference type="ARBA" id="ARBA00023012"/>
    </source>
</evidence>
<keyword evidence="3" id="KW-0805">Transcription regulation</keyword>
<dbReference type="PROSITE" id="PS51755">
    <property type="entry name" value="OMPR_PHOB"/>
    <property type="match status" value="1"/>
</dbReference>
<dbReference type="CDD" id="cd00383">
    <property type="entry name" value="trans_reg_C"/>
    <property type="match status" value="1"/>
</dbReference>
<dbReference type="InterPro" id="IPR001789">
    <property type="entry name" value="Sig_transdc_resp-reg_receiver"/>
</dbReference>